<organism evidence="2 3">
    <name type="scientific">Knipowitschia caucasica</name>
    <name type="common">Caucasian dwarf goby</name>
    <name type="synonym">Pomatoschistus caucasicus</name>
    <dbReference type="NCBI Taxonomy" id="637954"/>
    <lineage>
        <taxon>Eukaryota</taxon>
        <taxon>Metazoa</taxon>
        <taxon>Chordata</taxon>
        <taxon>Craniata</taxon>
        <taxon>Vertebrata</taxon>
        <taxon>Euteleostomi</taxon>
        <taxon>Actinopterygii</taxon>
        <taxon>Neopterygii</taxon>
        <taxon>Teleostei</taxon>
        <taxon>Neoteleostei</taxon>
        <taxon>Acanthomorphata</taxon>
        <taxon>Gobiaria</taxon>
        <taxon>Gobiiformes</taxon>
        <taxon>Gobioidei</taxon>
        <taxon>Gobiidae</taxon>
        <taxon>Gobiinae</taxon>
        <taxon>Knipowitschia</taxon>
    </lineage>
</organism>
<sequence length="94" mass="10158">MPGESNHRSGPAEKHLELGADDAHFSGPDLRRHPSADSTPSDSGSSPSDTGPQSHPAPNLRAQTDAPPSDSLGSWEVMDHVDAMFRLRWRGSRF</sequence>
<dbReference type="EMBL" id="OZ035829">
    <property type="protein sequence ID" value="CAL1611212.1"/>
    <property type="molecule type" value="Genomic_DNA"/>
</dbReference>
<protein>
    <submittedName>
        <fullName evidence="2">Uncharacterized protein</fullName>
    </submittedName>
</protein>
<keyword evidence="3" id="KW-1185">Reference proteome</keyword>
<gene>
    <name evidence="2" type="ORF">KC01_LOCUS37665</name>
</gene>
<feature type="compositionally biased region" description="Low complexity" evidence="1">
    <location>
        <begin position="36"/>
        <end position="54"/>
    </location>
</feature>
<dbReference type="AlphaFoldDB" id="A0AAV2MD13"/>
<proteinExistence type="predicted"/>
<feature type="region of interest" description="Disordered" evidence="1">
    <location>
        <begin position="1"/>
        <end position="75"/>
    </location>
</feature>
<dbReference type="Proteomes" id="UP001497482">
    <property type="component" value="Chromosome 7"/>
</dbReference>
<accession>A0AAV2MD13</accession>
<name>A0AAV2MD13_KNICA</name>
<evidence type="ECO:0000256" key="1">
    <source>
        <dbReference type="SAM" id="MobiDB-lite"/>
    </source>
</evidence>
<evidence type="ECO:0000313" key="3">
    <source>
        <dbReference type="Proteomes" id="UP001497482"/>
    </source>
</evidence>
<evidence type="ECO:0000313" key="2">
    <source>
        <dbReference type="EMBL" id="CAL1611212.1"/>
    </source>
</evidence>
<feature type="compositionally biased region" description="Basic and acidic residues" evidence="1">
    <location>
        <begin position="1"/>
        <end position="35"/>
    </location>
</feature>
<reference evidence="2 3" key="1">
    <citation type="submission" date="2024-04" db="EMBL/GenBank/DDBJ databases">
        <authorList>
            <person name="Waldvogel A.-M."/>
            <person name="Schoenle A."/>
        </authorList>
    </citation>
    <scope>NUCLEOTIDE SEQUENCE [LARGE SCALE GENOMIC DNA]</scope>
</reference>